<proteinExistence type="predicted"/>
<gene>
    <name evidence="2" type="ORF">BXZ70DRAFT_1005586</name>
</gene>
<evidence type="ECO:0008006" key="4">
    <source>
        <dbReference type="Google" id="ProtNLM"/>
    </source>
</evidence>
<organism evidence="2 3">
    <name type="scientific">Cristinia sonorae</name>
    <dbReference type="NCBI Taxonomy" id="1940300"/>
    <lineage>
        <taxon>Eukaryota</taxon>
        <taxon>Fungi</taxon>
        <taxon>Dikarya</taxon>
        <taxon>Basidiomycota</taxon>
        <taxon>Agaricomycotina</taxon>
        <taxon>Agaricomycetes</taxon>
        <taxon>Agaricomycetidae</taxon>
        <taxon>Agaricales</taxon>
        <taxon>Pleurotineae</taxon>
        <taxon>Stephanosporaceae</taxon>
        <taxon>Cristinia</taxon>
    </lineage>
</organism>
<keyword evidence="1" id="KW-0812">Transmembrane</keyword>
<dbReference type="EMBL" id="JAEVFJ010000006">
    <property type="protein sequence ID" value="KAH8104032.1"/>
    <property type="molecule type" value="Genomic_DNA"/>
</dbReference>
<keyword evidence="3" id="KW-1185">Reference proteome</keyword>
<reference evidence="2" key="1">
    <citation type="journal article" date="2021" name="New Phytol.">
        <title>Evolutionary innovations through gain and loss of genes in the ectomycorrhizal Boletales.</title>
        <authorList>
            <person name="Wu G."/>
            <person name="Miyauchi S."/>
            <person name="Morin E."/>
            <person name="Kuo A."/>
            <person name="Drula E."/>
            <person name="Varga T."/>
            <person name="Kohler A."/>
            <person name="Feng B."/>
            <person name="Cao Y."/>
            <person name="Lipzen A."/>
            <person name="Daum C."/>
            <person name="Hundley H."/>
            <person name="Pangilinan J."/>
            <person name="Johnson J."/>
            <person name="Barry K."/>
            <person name="LaButti K."/>
            <person name="Ng V."/>
            <person name="Ahrendt S."/>
            <person name="Min B."/>
            <person name="Choi I.G."/>
            <person name="Park H."/>
            <person name="Plett J.M."/>
            <person name="Magnuson J."/>
            <person name="Spatafora J.W."/>
            <person name="Nagy L.G."/>
            <person name="Henrissat B."/>
            <person name="Grigoriev I.V."/>
            <person name="Yang Z.L."/>
            <person name="Xu J."/>
            <person name="Martin F.M."/>
        </authorList>
    </citation>
    <scope>NUCLEOTIDE SEQUENCE</scope>
    <source>
        <strain evidence="2">KKN 215</strain>
    </source>
</reference>
<feature type="transmembrane region" description="Helical" evidence="1">
    <location>
        <begin position="122"/>
        <end position="147"/>
    </location>
</feature>
<feature type="transmembrane region" description="Helical" evidence="1">
    <location>
        <begin position="37"/>
        <end position="58"/>
    </location>
</feature>
<name>A0A8K0UTV8_9AGAR</name>
<dbReference type="AlphaFoldDB" id="A0A8K0UTV8"/>
<protein>
    <recommendedName>
        <fullName evidence="4">Transmembrane protein</fullName>
    </recommendedName>
</protein>
<keyword evidence="1" id="KW-1133">Transmembrane helix</keyword>
<dbReference type="OrthoDB" id="100006at2759"/>
<comment type="caution">
    <text evidence="2">The sequence shown here is derived from an EMBL/GenBank/DDBJ whole genome shotgun (WGS) entry which is preliminary data.</text>
</comment>
<evidence type="ECO:0000313" key="2">
    <source>
        <dbReference type="EMBL" id="KAH8104032.1"/>
    </source>
</evidence>
<keyword evidence="1" id="KW-0472">Membrane</keyword>
<sequence length="397" mass="44965">MKPEQMAVSDSPDRRTYWIRDTTVKFVQVLKLNSFEILFFTIWLTINAGDGVWVYYYVKTTVDPNPRTVVNKTNGKFTAFEVMMYLFGFPWSIVNGWVIYWLTKVAASSEFATRPDGRYRRLAWWFIPILIFIVTPIAAVFVLLPAFGGWIVVPIVQNWAWNHRCDEYPMFAVLDSRRVQDPSYTPNVARFYQTETNKPLFSYYLNGGEEDSDNWRFTLREFHTDQSLIPITLYPTLQSVHYGFLNSTILGNCTVPVSSGSSDVTTTSCMTGTFDAGAWLSFNLTSAVPFNNTFPSTPVPSTTTLLRALDKEWIFGYNQIPSVILRTVNTLTNELTTRTVLKTSVEKRGDCTAMKVCLAGTPRLGSVVGAEVMGPLGLLLIRQADHARICTLPSNNY</sequence>
<evidence type="ECO:0000256" key="1">
    <source>
        <dbReference type="SAM" id="Phobius"/>
    </source>
</evidence>
<dbReference type="Proteomes" id="UP000813824">
    <property type="component" value="Unassembled WGS sequence"/>
</dbReference>
<feature type="transmembrane region" description="Helical" evidence="1">
    <location>
        <begin position="82"/>
        <end position="102"/>
    </location>
</feature>
<evidence type="ECO:0000313" key="3">
    <source>
        <dbReference type="Proteomes" id="UP000813824"/>
    </source>
</evidence>
<accession>A0A8K0UTV8</accession>